<dbReference type="InterPro" id="IPR022653">
    <property type="entry name" value="De-COase2_pyr-phos_BS"/>
</dbReference>
<sequence length="436" mass="47221">MPGHLEVVDNVLHIGGVGCVELAERFGTPTYVYNIDRVLDNFDRLRGSLERHADREVAVYYAVKANFNPFILRALAEHGAHADVLSVDEARFASAFGFDVGRIMFTGTSVSDRAMRYLLDAGALINIDSFSQMRRLARLAPRGLEVSIRWNPGTGAGFTPEVITAGAESHGRPIKFGIEESRILEAFGEAADLGMDPIGLHQHIGSGWTGGDVEHFLETVDSTLSVAGEVTELLGRDLMQVDFGGGSGIPYGPDQERFPVDAYGRGICDRVRRSGLGFDRICVESGRYIVGDAGVLLTEVNTVETKNGNPIIGVDAGFNALLRPAFYGGHDDEGNFHEAYHEVVVADRVEGRRGICTVAGPVCETGDLLAIKRPMTRPEEGEVLAILDAGAYGYSMSSFYNLLPRPAEVIVPDARLVTGRETFEDLIGNYTQEPAG</sequence>
<keyword evidence="3 6" id="KW-0663">Pyridoxal phosphate</keyword>
<dbReference type="GO" id="GO:0009089">
    <property type="term" value="P:lysine biosynthetic process via diaminopimelate"/>
    <property type="evidence" value="ECO:0007669"/>
    <property type="project" value="UniProtKB-UniRule"/>
</dbReference>
<dbReference type="SUPFAM" id="SSF50621">
    <property type="entry name" value="Alanine racemase C-terminal domain-like"/>
    <property type="match status" value="1"/>
</dbReference>
<dbReference type="PRINTS" id="PR01179">
    <property type="entry name" value="ODADCRBXLASE"/>
</dbReference>
<evidence type="ECO:0000256" key="1">
    <source>
        <dbReference type="ARBA" id="ARBA00001933"/>
    </source>
</evidence>
<evidence type="ECO:0000313" key="10">
    <source>
        <dbReference type="Proteomes" id="UP000037210"/>
    </source>
</evidence>
<evidence type="ECO:0000256" key="4">
    <source>
        <dbReference type="ARBA" id="ARBA00023239"/>
    </source>
</evidence>
<evidence type="ECO:0000313" key="9">
    <source>
        <dbReference type="EMBL" id="KON31611.1"/>
    </source>
</evidence>
<evidence type="ECO:0000256" key="5">
    <source>
        <dbReference type="NCBIfam" id="TIGR01048"/>
    </source>
</evidence>
<dbReference type="PANTHER" id="PTHR43727">
    <property type="entry name" value="DIAMINOPIMELATE DECARBOXYLASE"/>
    <property type="match status" value="1"/>
</dbReference>
<dbReference type="InterPro" id="IPR022644">
    <property type="entry name" value="De-COase2_N"/>
</dbReference>
<dbReference type="GO" id="GO:0008836">
    <property type="term" value="F:diaminopimelate decarboxylase activity"/>
    <property type="evidence" value="ECO:0007669"/>
    <property type="project" value="UniProtKB-UniRule"/>
</dbReference>
<organism evidence="9 10">
    <name type="scientific">miscellaneous Crenarchaeota group-15 archaeon DG-45</name>
    <dbReference type="NCBI Taxonomy" id="1685127"/>
    <lineage>
        <taxon>Archaea</taxon>
        <taxon>Candidatus Bathyarchaeota</taxon>
        <taxon>MCG-15</taxon>
    </lineage>
</organism>
<evidence type="ECO:0000256" key="2">
    <source>
        <dbReference type="ARBA" id="ARBA00022793"/>
    </source>
</evidence>
<dbReference type="EMBL" id="LFWZ01000001">
    <property type="protein sequence ID" value="KON31611.1"/>
    <property type="molecule type" value="Genomic_DNA"/>
</dbReference>
<comment type="pathway">
    <text evidence="7">Amino-acid biosynthesis; L-lysine biosynthesis via DAP pathway; L-lysine from DL-2,6-diaminopimelate: step 1/1.</text>
</comment>
<evidence type="ECO:0000259" key="8">
    <source>
        <dbReference type="Pfam" id="PF02784"/>
    </source>
</evidence>
<dbReference type="UniPathway" id="UPA00034">
    <property type="reaction ID" value="UER00027"/>
</dbReference>
<proteinExistence type="predicted"/>
<comment type="cofactor">
    <cofactor evidence="1 6 7">
        <name>pyridoxal 5'-phosphate</name>
        <dbReference type="ChEBI" id="CHEBI:597326"/>
    </cofactor>
</comment>
<feature type="domain" description="Orn/DAP/Arg decarboxylase 2 N-terminal" evidence="8">
    <location>
        <begin position="54"/>
        <end position="291"/>
    </location>
</feature>
<dbReference type="PANTHER" id="PTHR43727:SF2">
    <property type="entry name" value="GROUP IV DECARBOXYLASE"/>
    <property type="match status" value="1"/>
</dbReference>
<protein>
    <recommendedName>
        <fullName evidence="5 7">Diaminopimelate decarboxylase</fullName>
        <ecNumber evidence="5 7">4.1.1.20</ecNumber>
    </recommendedName>
</protein>
<feature type="modified residue" description="N6-(pyridoxal phosphate)lysine" evidence="6">
    <location>
        <position position="64"/>
    </location>
</feature>
<dbReference type="Gene3D" id="3.20.20.10">
    <property type="entry name" value="Alanine racemase"/>
    <property type="match status" value="1"/>
</dbReference>
<dbReference type="Proteomes" id="UP000037210">
    <property type="component" value="Unassembled WGS sequence"/>
</dbReference>
<dbReference type="InterPro" id="IPR000183">
    <property type="entry name" value="Orn/DAP/Arg_de-COase"/>
</dbReference>
<dbReference type="PRINTS" id="PR01181">
    <property type="entry name" value="DAPDCRBXLASE"/>
</dbReference>
<dbReference type="NCBIfam" id="TIGR01048">
    <property type="entry name" value="lysA"/>
    <property type="match status" value="1"/>
</dbReference>
<evidence type="ECO:0000256" key="6">
    <source>
        <dbReference type="PIRSR" id="PIRSR600183-50"/>
    </source>
</evidence>
<accession>A0A0M0BTV5</accession>
<dbReference type="CDD" id="cd06828">
    <property type="entry name" value="PLPDE_III_DapDC"/>
    <property type="match status" value="1"/>
</dbReference>
<comment type="catalytic activity">
    <reaction evidence="7">
        <text>meso-2,6-diaminopimelate + H(+) = L-lysine + CO2</text>
        <dbReference type="Rhea" id="RHEA:15101"/>
        <dbReference type="ChEBI" id="CHEBI:15378"/>
        <dbReference type="ChEBI" id="CHEBI:16526"/>
        <dbReference type="ChEBI" id="CHEBI:32551"/>
        <dbReference type="ChEBI" id="CHEBI:57791"/>
        <dbReference type="EC" id="4.1.1.20"/>
    </reaction>
</comment>
<gene>
    <name evidence="9" type="ORF">AC482_00025</name>
</gene>
<keyword evidence="4 7" id="KW-0456">Lyase</keyword>
<dbReference type="AlphaFoldDB" id="A0A0M0BTV5"/>
<dbReference type="PROSITE" id="PS00878">
    <property type="entry name" value="ODR_DC_2_1"/>
    <property type="match status" value="1"/>
</dbReference>
<dbReference type="PATRIC" id="fig|1685127.3.peg.789"/>
<dbReference type="Pfam" id="PF02784">
    <property type="entry name" value="Orn_Arg_deC_N"/>
    <property type="match status" value="1"/>
</dbReference>
<dbReference type="InterPro" id="IPR002986">
    <property type="entry name" value="DAP_deCOOHase_LysA"/>
</dbReference>
<dbReference type="InterPro" id="IPR009006">
    <property type="entry name" value="Ala_racemase/Decarboxylase_C"/>
</dbReference>
<dbReference type="Gene3D" id="2.40.37.10">
    <property type="entry name" value="Lyase, Ornithine Decarboxylase, Chain A, domain 1"/>
    <property type="match status" value="1"/>
</dbReference>
<dbReference type="EC" id="4.1.1.20" evidence="5 7"/>
<keyword evidence="7" id="KW-0028">Amino-acid biosynthesis</keyword>
<keyword evidence="2 7" id="KW-0210">Decarboxylase</keyword>
<name>A0A0M0BTV5_9ARCH</name>
<reference evidence="9 10" key="1">
    <citation type="submission" date="2015-06" db="EMBL/GenBank/DDBJ databases">
        <title>New insights into the roles of widespread benthic archaea in carbon and nitrogen cycling.</title>
        <authorList>
            <person name="Lazar C.S."/>
            <person name="Baker B.J."/>
            <person name="Seitz K.W."/>
            <person name="Hyde A.S."/>
            <person name="Dick G.J."/>
            <person name="Hinrichs K.-U."/>
            <person name="Teske A.P."/>
        </authorList>
    </citation>
    <scope>NUCLEOTIDE SEQUENCE [LARGE SCALE GENOMIC DNA]</scope>
    <source>
        <strain evidence="9">DG-45</strain>
    </source>
</reference>
<evidence type="ECO:0000256" key="7">
    <source>
        <dbReference type="RuleBase" id="RU003738"/>
    </source>
</evidence>
<evidence type="ECO:0000256" key="3">
    <source>
        <dbReference type="ARBA" id="ARBA00022898"/>
    </source>
</evidence>
<dbReference type="SUPFAM" id="SSF51419">
    <property type="entry name" value="PLP-binding barrel"/>
    <property type="match status" value="1"/>
</dbReference>
<keyword evidence="7" id="KW-0457">Lysine biosynthesis</keyword>
<feature type="active site" description="Proton donor" evidence="6">
    <location>
        <position position="363"/>
    </location>
</feature>
<dbReference type="InterPro" id="IPR029066">
    <property type="entry name" value="PLP-binding_barrel"/>
</dbReference>
<comment type="caution">
    <text evidence="9">The sequence shown here is derived from an EMBL/GenBank/DDBJ whole genome shotgun (WGS) entry which is preliminary data.</text>
</comment>